<organism evidence="5 6">
    <name type="scientific">Dentiscutata erythropus</name>
    <dbReference type="NCBI Taxonomy" id="1348616"/>
    <lineage>
        <taxon>Eukaryota</taxon>
        <taxon>Fungi</taxon>
        <taxon>Fungi incertae sedis</taxon>
        <taxon>Mucoromycota</taxon>
        <taxon>Glomeromycotina</taxon>
        <taxon>Glomeromycetes</taxon>
        <taxon>Diversisporales</taxon>
        <taxon>Gigasporaceae</taxon>
        <taxon>Dentiscutata</taxon>
    </lineage>
</organism>
<keyword evidence="4" id="KW-0175">Coiled coil</keyword>
<dbReference type="SMART" id="SM00320">
    <property type="entry name" value="WD40"/>
    <property type="match status" value="4"/>
</dbReference>
<dbReference type="InterPro" id="IPR036322">
    <property type="entry name" value="WD40_repeat_dom_sf"/>
</dbReference>
<name>A0A9N9FE48_9GLOM</name>
<sequence length="502" mass="56650">MVPASNLISSANPLTHALVLQFLESNNYKNTLAEFRKEANEIIENNPKLFDELPSKPLTAIVQDYILEEVRNEVEKLDLVKSKIDDDLYTPETTIYPRYICETFSQIHSSNILTVRTQNILLTNYNDNDFETVSIPMIITGSADKSIKFTSLLTGDIHNVCDVHKGGVLAIDFHPIYTNVMLSASMDGSVALIDSSTMEVKQMFKDHNKSVVRAKFSPDGAMFFTASYDHTLNIYSLGSSSTPTQSLCILPDSSYLIVGIRDSNYLHYVNLQNTKSKPQYFHYFEITKHNMNANGDDWVSFTAMDIIASPNNGGKYLLVATDDENGRIIMFKTFNTTNYDEGVTSSTLIQLANFYDIPSPESSPISSSPSIPVATDFSRKFTNPRLLWHSSGKYFYACGVDAYPRVYSIESKRLVEKLKGHACNNDDSKMCNSESDNDKLSGHSDVVRGMWYDEERDLLITCGFDKSVKIWGSDELCRELMKDLKEGGEQKRILFMRRNTIV</sequence>
<keyword evidence="1 3" id="KW-0853">WD repeat</keyword>
<dbReference type="Pfam" id="PF00400">
    <property type="entry name" value="WD40"/>
    <property type="match status" value="3"/>
</dbReference>
<dbReference type="InterPro" id="IPR001680">
    <property type="entry name" value="WD40_rpt"/>
</dbReference>
<evidence type="ECO:0000256" key="4">
    <source>
        <dbReference type="SAM" id="Coils"/>
    </source>
</evidence>
<comment type="caution">
    <text evidence="5">The sequence shown here is derived from an EMBL/GenBank/DDBJ whole genome shotgun (WGS) entry which is preliminary data.</text>
</comment>
<feature type="coiled-coil region" evidence="4">
    <location>
        <begin position="25"/>
        <end position="87"/>
    </location>
</feature>
<dbReference type="SMART" id="SM00667">
    <property type="entry name" value="LisH"/>
    <property type="match status" value="1"/>
</dbReference>
<accession>A0A9N9FE48</accession>
<dbReference type="PROSITE" id="PS50896">
    <property type="entry name" value="LISH"/>
    <property type="match status" value="1"/>
</dbReference>
<reference evidence="5" key="1">
    <citation type="submission" date="2021-06" db="EMBL/GenBank/DDBJ databases">
        <authorList>
            <person name="Kallberg Y."/>
            <person name="Tangrot J."/>
            <person name="Rosling A."/>
        </authorList>
    </citation>
    <scope>NUCLEOTIDE SEQUENCE</scope>
    <source>
        <strain evidence="5">MA453B</strain>
    </source>
</reference>
<protein>
    <submittedName>
        <fullName evidence="5">18916_t:CDS:1</fullName>
    </submittedName>
</protein>
<evidence type="ECO:0000256" key="3">
    <source>
        <dbReference type="PROSITE-ProRule" id="PRU00221"/>
    </source>
</evidence>
<dbReference type="InterPro" id="IPR006594">
    <property type="entry name" value="LisH"/>
</dbReference>
<evidence type="ECO:0000313" key="6">
    <source>
        <dbReference type="Proteomes" id="UP000789405"/>
    </source>
</evidence>
<dbReference type="SUPFAM" id="SSF50978">
    <property type="entry name" value="WD40 repeat-like"/>
    <property type="match status" value="1"/>
</dbReference>
<dbReference type="PROSITE" id="PS50294">
    <property type="entry name" value="WD_REPEATS_REGION"/>
    <property type="match status" value="2"/>
</dbReference>
<dbReference type="PROSITE" id="PS50082">
    <property type="entry name" value="WD_REPEATS_2"/>
    <property type="match status" value="2"/>
</dbReference>
<feature type="repeat" description="WD" evidence="3">
    <location>
        <begin position="440"/>
        <end position="471"/>
    </location>
</feature>
<dbReference type="AlphaFoldDB" id="A0A9N9FE48"/>
<feature type="repeat" description="WD" evidence="3">
    <location>
        <begin position="204"/>
        <end position="245"/>
    </location>
</feature>
<keyword evidence="2" id="KW-0677">Repeat</keyword>
<gene>
    <name evidence="5" type="ORF">DERYTH_LOCUS4175</name>
</gene>
<keyword evidence="6" id="KW-1185">Reference proteome</keyword>
<evidence type="ECO:0000313" key="5">
    <source>
        <dbReference type="EMBL" id="CAG8527406.1"/>
    </source>
</evidence>
<dbReference type="OrthoDB" id="1932312at2759"/>
<dbReference type="PANTHER" id="PTHR19848">
    <property type="entry name" value="WD40 REPEAT PROTEIN"/>
    <property type="match status" value="1"/>
</dbReference>
<proteinExistence type="predicted"/>
<evidence type="ECO:0000256" key="1">
    <source>
        <dbReference type="ARBA" id="ARBA00022574"/>
    </source>
</evidence>
<dbReference type="Proteomes" id="UP000789405">
    <property type="component" value="Unassembled WGS sequence"/>
</dbReference>
<dbReference type="Gene3D" id="2.130.10.10">
    <property type="entry name" value="YVTN repeat-like/Quinoprotein amine dehydrogenase"/>
    <property type="match status" value="2"/>
</dbReference>
<evidence type="ECO:0000256" key="2">
    <source>
        <dbReference type="ARBA" id="ARBA00022737"/>
    </source>
</evidence>
<dbReference type="InterPro" id="IPR015943">
    <property type="entry name" value="WD40/YVTN_repeat-like_dom_sf"/>
</dbReference>
<dbReference type="PANTHER" id="PTHR19848:SF8">
    <property type="entry name" value="F-BOX AND WD REPEAT DOMAIN CONTAINING 7"/>
    <property type="match status" value="1"/>
</dbReference>
<dbReference type="EMBL" id="CAJVPY010001568">
    <property type="protein sequence ID" value="CAG8527406.1"/>
    <property type="molecule type" value="Genomic_DNA"/>
</dbReference>